<dbReference type="NCBIfam" id="TIGR01554">
    <property type="entry name" value="major_cap_HK97"/>
    <property type="match status" value="1"/>
</dbReference>
<name>A0A0S7XP02_UNCSA</name>
<accession>A0A0S7XP02</accession>
<dbReference type="Proteomes" id="UP000051861">
    <property type="component" value="Unassembled WGS sequence"/>
</dbReference>
<feature type="domain" description="Phage capsid-like C-terminal" evidence="2">
    <location>
        <begin position="49"/>
        <end position="330"/>
    </location>
</feature>
<dbReference type="EMBL" id="LIZX01000219">
    <property type="protein sequence ID" value="KPJ63785.1"/>
    <property type="molecule type" value="Genomic_DNA"/>
</dbReference>
<comment type="subcellular location">
    <subcellularLocation>
        <location evidence="1">Virion</location>
    </subcellularLocation>
</comment>
<evidence type="ECO:0000256" key="1">
    <source>
        <dbReference type="ARBA" id="ARBA00004328"/>
    </source>
</evidence>
<organism evidence="3 4">
    <name type="scientific">candidate division WOR-1 bacterium DG_54_3</name>
    <dbReference type="NCBI Taxonomy" id="1703775"/>
    <lineage>
        <taxon>Bacteria</taxon>
        <taxon>Bacillati</taxon>
        <taxon>Saganbacteria</taxon>
    </lineage>
</organism>
<protein>
    <recommendedName>
        <fullName evidence="2">Phage capsid-like C-terminal domain-containing protein</fullName>
    </recommendedName>
</protein>
<gene>
    <name evidence="3" type="ORF">AMJ44_13990</name>
</gene>
<dbReference type="InterPro" id="IPR024455">
    <property type="entry name" value="Phage_capsid"/>
</dbReference>
<evidence type="ECO:0000259" key="2">
    <source>
        <dbReference type="Pfam" id="PF05065"/>
    </source>
</evidence>
<sequence>MIKDSKTGDFKSLGEFLATVRKVSTEGLNDTRLQELMLKTMTEGTDSAGGFTVPEQWADVLYHAALEGAIVRPRAIVFPMSSDTLNVPILEDSDRSSNIFGGITLTWISETEDKAALAADPKIGELKLTAHEGVATTWVSNSLEDDVKKFEQYMKLTFGKAIRFYEDDAYIWGSGLVMGQPLGIMSSGFTIGISRKQANQIVFEDVLSMASRLMPGSWNTAVWLINQNTLTNFFSLDAVDDNIQTVIDMNKRMLFGIPFIVTEKAAALGTSGDIILADFNNGYVIGDRSMEISASRHVDYGENHYGFLRNKTFWRIVLRVDGQPILSGPITPKRGGETVSSFVVLTDQES</sequence>
<proteinExistence type="predicted"/>
<dbReference type="Pfam" id="PF05065">
    <property type="entry name" value="Phage_capsid"/>
    <property type="match status" value="1"/>
</dbReference>
<evidence type="ECO:0000313" key="4">
    <source>
        <dbReference type="Proteomes" id="UP000051861"/>
    </source>
</evidence>
<reference evidence="3 4" key="1">
    <citation type="journal article" date="2015" name="Microbiome">
        <title>Genomic resolution of linkages in carbon, nitrogen, and sulfur cycling among widespread estuary sediment bacteria.</title>
        <authorList>
            <person name="Baker B.J."/>
            <person name="Lazar C.S."/>
            <person name="Teske A.P."/>
            <person name="Dick G.J."/>
        </authorList>
    </citation>
    <scope>NUCLEOTIDE SEQUENCE [LARGE SCALE GENOMIC DNA]</scope>
    <source>
        <strain evidence="3">DG_54_3</strain>
    </source>
</reference>
<dbReference type="AlphaFoldDB" id="A0A0S7XP02"/>
<comment type="caution">
    <text evidence="3">The sequence shown here is derived from an EMBL/GenBank/DDBJ whole genome shotgun (WGS) entry which is preliminary data.</text>
</comment>
<dbReference type="SUPFAM" id="SSF56563">
    <property type="entry name" value="Major capsid protein gp5"/>
    <property type="match status" value="1"/>
</dbReference>
<evidence type="ECO:0000313" key="3">
    <source>
        <dbReference type="EMBL" id="KPJ63785.1"/>
    </source>
</evidence>
<dbReference type="InterPro" id="IPR054612">
    <property type="entry name" value="Phage_capsid-like_C"/>
</dbReference>